<reference evidence="2 3" key="1">
    <citation type="submission" date="2016-05" db="EMBL/GenBank/DDBJ databases">
        <title>Complete genome sequence of Rathayibacter tritici NCPPB 1953.</title>
        <authorList>
            <person name="Park J."/>
            <person name="Lee H.-H."/>
            <person name="Lee S.-W."/>
            <person name="Seo Y.-S."/>
        </authorList>
    </citation>
    <scope>NUCLEOTIDE SEQUENCE [LARGE SCALE GENOMIC DNA]</scope>
    <source>
        <strain evidence="2 3">NCPPB 1953</strain>
    </source>
</reference>
<keyword evidence="3" id="KW-1185">Reference proteome</keyword>
<dbReference type="ESTHER" id="9mico-a0a160kqu7">
    <property type="family name" value="Duf_1023"/>
</dbReference>
<dbReference type="Gene3D" id="3.40.50.1820">
    <property type="entry name" value="alpha/beta hydrolase"/>
    <property type="match status" value="1"/>
</dbReference>
<dbReference type="AlphaFoldDB" id="A0A160KQU7"/>
<dbReference type="EMBL" id="CP015515">
    <property type="protein sequence ID" value="AND15589.1"/>
    <property type="molecule type" value="Genomic_DNA"/>
</dbReference>
<dbReference type="Pfam" id="PF06259">
    <property type="entry name" value="Abhydrolase_8"/>
    <property type="match status" value="1"/>
</dbReference>
<dbReference type="STRING" id="33888.A6122_0429"/>
<dbReference type="KEGG" id="rtn:A6122_0429"/>
<dbReference type="OrthoDB" id="3259161at2"/>
<dbReference type="RefSeq" id="WP_068251068.1">
    <property type="nucleotide sequence ID" value="NZ_CP015515.1"/>
</dbReference>
<protein>
    <recommendedName>
        <fullName evidence="1">DUF1023 domain-containing protein</fullName>
    </recommendedName>
</protein>
<dbReference type="PATRIC" id="fig|33888.3.peg.485"/>
<dbReference type="SUPFAM" id="SSF53474">
    <property type="entry name" value="alpha/beta-Hydrolases"/>
    <property type="match status" value="1"/>
</dbReference>
<evidence type="ECO:0000313" key="3">
    <source>
        <dbReference type="Proteomes" id="UP000077071"/>
    </source>
</evidence>
<accession>A0A160KQU7</accession>
<dbReference type="InterPro" id="IPR029058">
    <property type="entry name" value="AB_hydrolase_fold"/>
</dbReference>
<dbReference type="InterPro" id="IPR010427">
    <property type="entry name" value="DUF1023"/>
</dbReference>
<evidence type="ECO:0000313" key="2">
    <source>
        <dbReference type="EMBL" id="AND15589.1"/>
    </source>
</evidence>
<gene>
    <name evidence="2" type="ORF">A6122_0429</name>
</gene>
<dbReference type="Proteomes" id="UP000077071">
    <property type="component" value="Chromosome"/>
</dbReference>
<name>A0A160KQU7_9MICO</name>
<feature type="domain" description="DUF1023" evidence="1">
    <location>
        <begin position="408"/>
        <end position="566"/>
    </location>
</feature>
<sequence>MEFPFDDAAAVALADAAEQAAVSLSTQGLLRSAAMEYALRDFRGGYSELFRQVCFCETDNRNRLSGQLHELADTVRVVASCAAQERQRREEYAAWEQRAAEREQRRRADPVAALTAGVDEVFDRPPSDQPIVPPTISGVFSPISVSRTSVGGRAFGGTSSADPEHLDVFVSEIRQADDALRWRLKDLMTAWGVFGNRCSWAPVESFSVLRGFRELLAISAADASWVEQISLAFAAAGGGELSTPVLDVVGTFAQPLGGRRLLDSLSTLSAEDLAALLASSPDLAARLRRVAPALVNEWWRSLDPTDGARFSAQQEALVAGLPGVIGNLEGVPYGARATANESTLTTWIAALEGEAAGLRKEGNDEAAERLTAVESQLAALRSIRASLTRRFGQDPRFLISLTDDEPPLAAVSIGDLDTATNVTYAVPGMGQTTEGMTEWTKASQNLQSLLPPGSAVVAWIGYETPPMPSIGGDGLDVLTSKEAVAGGAALASAVQGLSAVRGDDLPKPNVVGHSYGSTVMAVAASRSDVELGVVVTLGSAGLPDSVDKASDLHAEAVYAGQARGKYIGETESGDEAAWMGRFFSWDHHTNPADEDFGATVFGVETGGDKGRIVTNHDATKGDYGDLAGYFDKGTESLRNTARALSGQADLLTENKPLGMTETQKRMIKGFSNAHTW</sequence>
<proteinExistence type="predicted"/>
<organism evidence="2 3">
    <name type="scientific">Rathayibacter tritici</name>
    <dbReference type="NCBI Taxonomy" id="33888"/>
    <lineage>
        <taxon>Bacteria</taxon>
        <taxon>Bacillati</taxon>
        <taxon>Actinomycetota</taxon>
        <taxon>Actinomycetes</taxon>
        <taxon>Micrococcales</taxon>
        <taxon>Microbacteriaceae</taxon>
        <taxon>Rathayibacter</taxon>
    </lineage>
</organism>
<evidence type="ECO:0000259" key="1">
    <source>
        <dbReference type="Pfam" id="PF06259"/>
    </source>
</evidence>